<feature type="compositionally biased region" description="Pro residues" evidence="1">
    <location>
        <begin position="116"/>
        <end position="127"/>
    </location>
</feature>
<evidence type="ECO:0008006" key="4">
    <source>
        <dbReference type="Google" id="ProtNLM"/>
    </source>
</evidence>
<accession>A0A9P4GEL6</accession>
<dbReference type="Proteomes" id="UP000800039">
    <property type="component" value="Unassembled WGS sequence"/>
</dbReference>
<evidence type="ECO:0000256" key="1">
    <source>
        <dbReference type="SAM" id="MobiDB-lite"/>
    </source>
</evidence>
<reference evidence="2" key="1">
    <citation type="submission" date="2020-01" db="EMBL/GenBank/DDBJ databases">
        <authorList>
            <consortium name="DOE Joint Genome Institute"/>
            <person name="Haridas S."/>
            <person name="Albert R."/>
            <person name="Binder M."/>
            <person name="Bloem J."/>
            <person name="Labutti K."/>
            <person name="Salamov A."/>
            <person name="Andreopoulos B."/>
            <person name="Baker S.E."/>
            <person name="Barry K."/>
            <person name="Bills G."/>
            <person name="Bluhm B.H."/>
            <person name="Cannon C."/>
            <person name="Castanera R."/>
            <person name="Culley D.E."/>
            <person name="Daum C."/>
            <person name="Ezra D."/>
            <person name="Gonzalez J.B."/>
            <person name="Henrissat B."/>
            <person name="Kuo A."/>
            <person name="Liang C."/>
            <person name="Lipzen A."/>
            <person name="Lutzoni F."/>
            <person name="Magnuson J."/>
            <person name="Mondo S."/>
            <person name="Nolan M."/>
            <person name="Ohm R."/>
            <person name="Pangilinan J."/>
            <person name="Park H.-J."/>
            <person name="Ramirez L."/>
            <person name="Alfaro M."/>
            <person name="Sun H."/>
            <person name="Tritt A."/>
            <person name="Yoshinaga Y."/>
            <person name="Zwiers L.-H."/>
            <person name="Turgeon B.G."/>
            <person name="Goodwin S.B."/>
            <person name="Spatafora J.W."/>
            <person name="Crous P.W."/>
            <person name="Grigoriev I.V."/>
        </authorList>
    </citation>
    <scope>NUCLEOTIDE SEQUENCE</scope>
    <source>
        <strain evidence="2">CBS 394.84</strain>
    </source>
</reference>
<dbReference type="AlphaFoldDB" id="A0A9P4GEL6"/>
<dbReference type="SUPFAM" id="SSF55729">
    <property type="entry name" value="Acyl-CoA N-acyltransferases (Nat)"/>
    <property type="match status" value="1"/>
</dbReference>
<evidence type="ECO:0000313" key="2">
    <source>
        <dbReference type="EMBL" id="KAF1844140.1"/>
    </source>
</evidence>
<evidence type="ECO:0000313" key="3">
    <source>
        <dbReference type="Proteomes" id="UP000800039"/>
    </source>
</evidence>
<organism evidence="2 3">
    <name type="scientific">Cucurbitaria berberidis CBS 394.84</name>
    <dbReference type="NCBI Taxonomy" id="1168544"/>
    <lineage>
        <taxon>Eukaryota</taxon>
        <taxon>Fungi</taxon>
        <taxon>Dikarya</taxon>
        <taxon>Ascomycota</taxon>
        <taxon>Pezizomycotina</taxon>
        <taxon>Dothideomycetes</taxon>
        <taxon>Pleosporomycetidae</taxon>
        <taxon>Pleosporales</taxon>
        <taxon>Pleosporineae</taxon>
        <taxon>Cucurbitariaceae</taxon>
        <taxon>Cucurbitaria</taxon>
    </lineage>
</organism>
<name>A0A9P4GEL6_9PLEO</name>
<dbReference type="RefSeq" id="XP_040786703.1">
    <property type="nucleotide sequence ID" value="XM_040930352.1"/>
</dbReference>
<sequence>MARGVYSFCPRDSMPTATMNPTVPTLPLPIDTSTKQANDAMTWQQREDFGHAAKPSERRSSRVQWAPFDPAAIESPPTIAAEEGKTWAAQLAEFPIPDPRRNPRAKAATSASPRHANPPTPTIPSPPENDTQKPEKSSHTRPPRKSKKQETRNNMSALPKSAYIPPHLRKRGSATPAKADSVLGLHTANGSPAVSDKSKTEHPAQLDSSPNSANQSPNSPPSPATTPPESEKVENNGWAGWDNPKPESSPLIRKAENPRWPRGPKPAPKKTVWPKARDMKYIPTDSDSDGGVSFRSNSNGDPHYDVKQLMDWNGDWLPPPEQWSARKGYSNRHFGQIMEQWMNGHSIECIDSMDISSDSFRGRQTTNGDEVEHVLVDGVCKELVPRYWLLAHIEGKPLREFWKEMPLRAPEALDDTDITAEPPWWDLYTDASSSFISALVVPDAKVDGADVANHINPFGFASATERMRNKRERDINKQQRMLAKRNRPLPEPKFPVPEMEDRRIRPSANVYLRPVQPADVRGIAEIYNYYVENSIAANEFDGRTEAQIRDRINGITEAGLPYLVAIARGNQPRGGGYIREKIVGYINLDDYCDQSSMYRFTFEMELFVHPGYLMKGIAKCLLDRLLEMANTGYNARGGYEYVNEFDYLKTGPSRVIKTILLNVHHQHGADIQWATDYLSAFKFVRAGRISQVGFKKDQIVDVSIYQHHTTETINPGSIPTVPLERN</sequence>
<comment type="caution">
    <text evidence="2">The sequence shown here is derived from an EMBL/GenBank/DDBJ whole genome shotgun (WGS) entry which is preliminary data.</text>
</comment>
<dbReference type="InterPro" id="IPR016181">
    <property type="entry name" value="Acyl_CoA_acyltransferase"/>
</dbReference>
<feature type="region of interest" description="Disordered" evidence="1">
    <location>
        <begin position="1"/>
        <end position="33"/>
    </location>
</feature>
<protein>
    <recommendedName>
        <fullName evidence="4">N-acetyltransferase domain-containing protein</fullName>
    </recommendedName>
</protein>
<feature type="compositionally biased region" description="Basic and acidic residues" evidence="1">
    <location>
        <begin position="45"/>
        <end position="60"/>
    </location>
</feature>
<dbReference type="GeneID" id="63847604"/>
<feature type="compositionally biased region" description="Low complexity" evidence="1">
    <location>
        <begin position="208"/>
        <end position="217"/>
    </location>
</feature>
<gene>
    <name evidence="2" type="ORF">K460DRAFT_317343</name>
</gene>
<feature type="region of interest" description="Disordered" evidence="1">
    <location>
        <begin position="45"/>
        <end position="300"/>
    </location>
</feature>
<dbReference type="EMBL" id="ML976617">
    <property type="protein sequence ID" value="KAF1844140.1"/>
    <property type="molecule type" value="Genomic_DNA"/>
</dbReference>
<proteinExistence type="predicted"/>
<keyword evidence="3" id="KW-1185">Reference proteome</keyword>
<dbReference type="OrthoDB" id="2129362at2759"/>
<dbReference type="Gene3D" id="3.40.630.30">
    <property type="match status" value="1"/>
</dbReference>